<organism evidence="1 2">
    <name type="scientific">Nitrosomonas ureae</name>
    <dbReference type="NCBI Taxonomy" id="44577"/>
    <lineage>
        <taxon>Bacteria</taxon>
        <taxon>Pseudomonadati</taxon>
        <taxon>Pseudomonadota</taxon>
        <taxon>Betaproteobacteria</taxon>
        <taxon>Nitrosomonadales</taxon>
        <taxon>Nitrosomonadaceae</taxon>
        <taxon>Nitrosomonas</taxon>
    </lineage>
</organism>
<reference evidence="1 2" key="1">
    <citation type="submission" date="2017-09" db="EMBL/GenBank/DDBJ databases">
        <authorList>
            <person name="Ehlers B."/>
            <person name="Leendertz F.H."/>
        </authorList>
    </citation>
    <scope>NUCLEOTIDE SEQUENCE [LARGE SCALE GENOMIC DNA]</scope>
    <source>
        <strain evidence="1 2">Nm42</strain>
    </source>
</reference>
<evidence type="ECO:0000313" key="2">
    <source>
        <dbReference type="Proteomes" id="UP000219335"/>
    </source>
</evidence>
<protein>
    <submittedName>
        <fullName evidence="1">Uncharacterized protein</fullName>
    </submittedName>
</protein>
<dbReference type="EMBL" id="OCMU01000001">
    <property type="protein sequence ID" value="SOD19379.1"/>
    <property type="molecule type" value="Genomic_DNA"/>
</dbReference>
<proteinExistence type="predicted"/>
<gene>
    <name evidence="1" type="ORF">SAMN06297164_2364</name>
</gene>
<name>A0A286ABV4_9PROT</name>
<evidence type="ECO:0000313" key="1">
    <source>
        <dbReference type="EMBL" id="SOD19379.1"/>
    </source>
</evidence>
<dbReference type="RefSeq" id="WP_097105786.1">
    <property type="nucleotide sequence ID" value="NZ_OCMU01000001.1"/>
</dbReference>
<dbReference type="AlphaFoldDB" id="A0A286ABV4"/>
<accession>A0A286ABV4</accession>
<sequence length="146" mass="16014">MAGFDELSKNLKKHGDTILVNLNRKTKRVALAIDALIVKAMPVDTGRAKSSVVVTLNNPSPYETKEAYFPGEKGSTEGQNIRAATEQAKIAIHSRELEEEIHININIPYIDDLNKGHSPLAAPGFIETAVEEGVRSQRDLPILKSK</sequence>
<dbReference type="Proteomes" id="UP000219335">
    <property type="component" value="Unassembled WGS sequence"/>
</dbReference>